<proteinExistence type="inferred from homology"/>
<dbReference type="SUPFAM" id="SSF46785">
    <property type="entry name" value="Winged helix' DNA-binding domain"/>
    <property type="match status" value="1"/>
</dbReference>
<dbReference type="CDD" id="cd08422">
    <property type="entry name" value="PBP2_CrgA_like"/>
    <property type="match status" value="1"/>
</dbReference>
<gene>
    <name evidence="6" type="ORF">CWS31_006495</name>
</gene>
<accession>A0ABY3MYG0</accession>
<keyword evidence="4" id="KW-0804">Transcription</keyword>
<dbReference type="InterPro" id="IPR036390">
    <property type="entry name" value="WH_DNA-bd_sf"/>
</dbReference>
<dbReference type="InterPro" id="IPR036388">
    <property type="entry name" value="WH-like_DNA-bd_sf"/>
</dbReference>
<dbReference type="Pfam" id="PF00126">
    <property type="entry name" value="HTH_1"/>
    <property type="match status" value="1"/>
</dbReference>
<dbReference type="PANTHER" id="PTHR30537:SF35">
    <property type="entry name" value="TRANSCRIPTIONAL REGULATORY PROTEIN"/>
    <property type="match status" value="1"/>
</dbReference>
<reference evidence="6 7" key="1">
    <citation type="submission" date="2019-08" db="EMBL/GenBank/DDBJ databases">
        <title>Microbe sample from Colwellia echini.</title>
        <authorList>
            <person name="Christiansen L."/>
            <person name="Pathiraja D."/>
            <person name="Schultz-Johansen M."/>
            <person name="Choi I.-G."/>
            <person name="Stougaard P."/>
        </authorList>
    </citation>
    <scope>NUCLEOTIDE SEQUENCE [LARGE SCALE GENOMIC DNA]</scope>
    <source>
        <strain evidence="6 7">A3</strain>
    </source>
</reference>
<evidence type="ECO:0000313" key="6">
    <source>
        <dbReference type="EMBL" id="TYK66242.1"/>
    </source>
</evidence>
<feature type="domain" description="HTH lysR-type" evidence="5">
    <location>
        <begin position="1"/>
        <end position="59"/>
    </location>
</feature>
<keyword evidence="2" id="KW-0805">Transcription regulation</keyword>
<evidence type="ECO:0000256" key="2">
    <source>
        <dbReference type="ARBA" id="ARBA00023015"/>
    </source>
</evidence>
<dbReference type="InterPro" id="IPR005119">
    <property type="entry name" value="LysR_subst-bd"/>
</dbReference>
<organism evidence="6 7">
    <name type="scientific">Colwellia echini</name>
    <dbReference type="NCBI Taxonomy" id="1982103"/>
    <lineage>
        <taxon>Bacteria</taxon>
        <taxon>Pseudomonadati</taxon>
        <taxon>Pseudomonadota</taxon>
        <taxon>Gammaproteobacteria</taxon>
        <taxon>Alteromonadales</taxon>
        <taxon>Colwelliaceae</taxon>
        <taxon>Colwellia</taxon>
    </lineage>
</organism>
<dbReference type="PANTHER" id="PTHR30537">
    <property type="entry name" value="HTH-TYPE TRANSCRIPTIONAL REGULATOR"/>
    <property type="match status" value="1"/>
</dbReference>
<dbReference type="InterPro" id="IPR000847">
    <property type="entry name" value="LysR_HTH_N"/>
</dbReference>
<sequence>MDRITAAEVFVDVTRSGSFTATADRLSMSRPMVTRYVEALESWFGVRLLHRTTRKVTLTTLGKQCLLDIESWLGAGQLLVESVKPTDVLTGSIRIATSVSFAHAQLMTAISEFMILHSKVNIDIDLQDTVSDLVNNRIDLAIRIASTPDASLIGKPIALCRSILVAHKSYLARKPAIERPEDLCHHNCLNYTNFENKVWHLAHGTVHKSINVKGTLSANEATALLEATMCGMGISMQPTYMANKMIQRGELVQVLSDWKPNDMSIYALYSSRKFLAPAVRAFIDFIDEYFKKNIWDIY</sequence>
<dbReference type="EMBL" id="PJAI02000005">
    <property type="protein sequence ID" value="TYK66242.1"/>
    <property type="molecule type" value="Genomic_DNA"/>
</dbReference>
<dbReference type="SUPFAM" id="SSF53850">
    <property type="entry name" value="Periplasmic binding protein-like II"/>
    <property type="match status" value="1"/>
</dbReference>
<comment type="similarity">
    <text evidence="1">Belongs to the LysR transcriptional regulatory family.</text>
</comment>
<protein>
    <submittedName>
        <fullName evidence="6">LysR family transcriptional regulator</fullName>
    </submittedName>
</protein>
<dbReference type="RefSeq" id="WP_148747699.1">
    <property type="nucleotide sequence ID" value="NZ_PJAI02000005.1"/>
</dbReference>
<evidence type="ECO:0000256" key="4">
    <source>
        <dbReference type="ARBA" id="ARBA00023163"/>
    </source>
</evidence>
<evidence type="ECO:0000313" key="7">
    <source>
        <dbReference type="Proteomes" id="UP000815846"/>
    </source>
</evidence>
<keyword evidence="7" id="KW-1185">Reference proteome</keyword>
<keyword evidence="3" id="KW-0238">DNA-binding</keyword>
<dbReference type="Proteomes" id="UP000815846">
    <property type="component" value="Unassembled WGS sequence"/>
</dbReference>
<comment type="caution">
    <text evidence="6">The sequence shown here is derived from an EMBL/GenBank/DDBJ whole genome shotgun (WGS) entry which is preliminary data.</text>
</comment>
<dbReference type="Pfam" id="PF03466">
    <property type="entry name" value="LysR_substrate"/>
    <property type="match status" value="1"/>
</dbReference>
<evidence type="ECO:0000256" key="1">
    <source>
        <dbReference type="ARBA" id="ARBA00009437"/>
    </source>
</evidence>
<evidence type="ECO:0000256" key="3">
    <source>
        <dbReference type="ARBA" id="ARBA00023125"/>
    </source>
</evidence>
<dbReference type="Gene3D" id="3.40.190.290">
    <property type="match status" value="1"/>
</dbReference>
<dbReference type="PROSITE" id="PS50931">
    <property type="entry name" value="HTH_LYSR"/>
    <property type="match status" value="1"/>
</dbReference>
<dbReference type="InterPro" id="IPR058163">
    <property type="entry name" value="LysR-type_TF_proteobact-type"/>
</dbReference>
<evidence type="ECO:0000259" key="5">
    <source>
        <dbReference type="PROSITE" id="PS50931"/>
    </source>
</evidence>
<dbReference type="Gene3D" id="1.10.10.10">
    <property type="entry name" value="Winged helix-like DNA-binding domain superfamily/Winged helix DNA-binding domain"/>
    <property type="match status" value="1"/>
</dbReference>
<name>A0ABY3MYG0_9GAMM</name>